<dbReference type="Proteomes" id="UP000703269">
    <property type="component" value="Unassembled WGS sequence"/>
</dbReference>
<feature type="region of interest" description="Disordered" evidence="1">
    <location>
        <begin position="459"/>
        <end position="479"/>
    </location>
</feature>
<organism evidence="2 3">
    <name type="scientific">Phanerochaete sordida</name>
    <dbReference type="NCBI Taxonomy" id="48140"/>
    <lineage>
        <taxon>Eukaryota</taxon>
        <taxon>Fungi</taxon>
        <taxon>Dikarya</taxon>
        <taxon>Basidiomycota</taxon>
        <taxon>Agaricomycotina</taxon>
        <taxon>Agaricomycetes</taxon>
        <taxon>Polyporales</taxon>
        <taxon>Phanerochaetaceae</taxon>
        <taxon>Phanerochaete</taxon>
    </lineage>
</organism>
<feature type="region of interest" description="Disordered" evidence="1">
    <location>
        <begin position="328"/>
        <end position="354"/>
    </location>
</feature>
<feature type="compositionally biased region" description="Low complexity" evidence="1">
    <location>
        <begin position="231"/>
        <end position="241"/>
    </location>
</feature>
<evidence type="ECO:0000256" key="1">
    <source>
        <dbReference type="SAM" id="MobiDB-lite"/>
    </source>
</evidence>
<evidence type="ECO:0000313" key="2">
    <source>
        <dbReference type="EMBL" id="GJE99656.1"/>
    </source>
</evidence>
<gene>
    <name evidence="2" type="ORF">PsYK624_159270</name>
</gene>
<feature type="region of interest" description="Disordered" evidence="1">
    <location>
        <begin position="218"/>
        <end position="242"/>
    </location>
</feature>
<reference evidence="2 3" key="1">
    <citation type="submission" date="2021-08" db="EMBL/GenBank/DDBJ databases">
        <title>Draft Genome Sequence of Phanerochaete sordida strain YK-624.</title>
        <authorList>
            <person name="Mori T."/>
            <person name="Dohra H."/>
            <person name="Suzuki T."/>
            <person name="Kawagishi H."/>
            <person name="Hirai H."/>
        </authorList>
    </citation>
    <scope>NUCLEOTIDE SEQUENCE [LARGE SCALE GENOMIC DNA]</scope>
    <source>
        <strain evidence="2 3">YK-624</strain>
    </source>
</reference>
<sequence length="792" mass="87656">MYPTAHYQPRVAPGLRASLRVSTKFLSFPARHLHQQNSDDTSEGSDDAAERLSFCDDDLVDIDPEERSAAAAAFSSPMSPRSPVSPFETHILPLILRPHISLAIVKNLAPHSTPVDSPIDNYLQQSSDTETDTAIDDYIPPVIEEPTPDPGGPTPAERILLDYRRTSGSSVHALSIDQVTDTLFDSDPFRKEEAVEEKVFRPKLVPISPLRVIQDELADPNHIPPSPPTSRPASTSTITPSHAISSIGLNPFRRSIKRLRTLTRSKSILPARRASSEPRKPVSAGHTGPTPRPHVLPELAFDHTPFLLDVTKFERAPNSAAPDLLSERHEAAAPAPRSQPAARTSPEDSRPSFALIKWERVDPKTLTPSPYAPTATDISPAETPLLVPSTPSWLSRNTIGIDPHRRFLHPPSPLIEVTPPSPESPAPLPILPRSLLPVPSHPASPRIEVLPPDDSSVTLYSPSVQRPRPRLTIPGPHTPLLSKLTPTALRQTFSDNRASIRSFLTAASIAFGDQKDSPLVASVAQDSPTQARFFLLLHPPSRDPSPVDPQPSPLPLPLKLAFRNSLLIDSCPCTPIERPAAQYEVFRPDARADEESKDTFPLPNYLRVLIKNSSRLSRALPEMDVYAKQADTVDWGDEVDYSGYEWFKDPPPRPEPAPPPPATEPYVPQPGVIEQNDMFDYALKSAPNVLYQRYKQYGQLGVLAWCSEFSEMIDALKALGFEGNMFVSTRTQALKTCEDVLALNLDIEMQIIVMYLSSQVARLRRFLDSERTWEDYPQPKFPVHPDIELSRT</sequence>
<dbReference type="EMBL" id="BPQB01000115">
    <property type="protein sequence ID" value="GJE99656.1"/>
    <property type="molecule type" value="Genomic_DNA"/>
</dbReference>
<proteinExistence type="predicted"/>
<evidence type="ECO:0000313" key="3">
    <source>
        <dbReference type="Proteomes" id="UP000703269"/>
    </source>
</evidence>
<comment type="caution">
    <text evidence="2">The sequence shown here is derived from an EMBL/GenBank/DDBJ whole genome shotgun (WGS) entry which is preliminary data.</text>
</comment>
<keyword evidence="3" id="KW-1185">Reference proteome</keyword>
<accession>A0A9P3LLM0</accession>
<dbReference type="AlphaFoldDB" id="A0A9P3LLM0"/>
<feature type="region of interest" description="Disordered" evidence="1">
    <location>
        <begin position="263"/>
        <end position="293"/>
    </location>
</feature>
<protein>
    <submittedName>
        <fullName evidence="2">Uncharacterized protein</fullName>
    </submittedName>
</protein>
<name>A0A9P3LLM0_9APHY</name>
<dbReference type="OrthoDB" id="2626014at2759"/>
<feature type="compositionally biased region" description="Low complexity" evidence="1">
    <location>
        <begin position="332"/>
        <end position="344"/>
    </location>
</feature>